<evidence type="ECO:0000313" key="1">
    <source>
        <dbReference type="EMBL" id="EGO19483.1"/>
    </source>
</evidence>
<accession>F8PB43</accession>
<dbReference type="Proteomes" id="UP000008064">
    <property type="component" value="Unassembled WGS sequence"/>
</dbReference>
<dbReference type="KEGG" id="sla:SERLADRAFT_401866"/>
<name>F8PB43_SERL9</name>
<organism>
    <name type="scientific">Serpula lacrymans var. lacrymans (strain S7.9)</name>
    <name type="common">Dry rot fungus</name>
    <dbReference type="NCBI Taxonomy" id="578457"/>
    <lineage>
        <taxon>Eukaryota</taxon>
        <taxon>Fungi</taxon>
        <taxon>Dikarya</taxon>
        <taxon>Basidiomycota</taxon>
        <taxon>Agaricomycotina</taxon>
        <taxon>Agaricomycetes</taxon>
        <taxon>Agaricomycetidae</taxon>
        <taxon>Boletales</taxon>
        <taxon>Coniophorineae</taxon>
        <taxon>Serpulaceae</taxon>
        <taxon>Serpula</taxon>
    </lineage>
</organism>
<proteinExistence type="predicted"/>
<gene>
    <name evidence="1" type="ORF">SERLADRAFT_401866</name>
</gene>
<dbReference type="EMBL" id="GL945443">
    <property type="protein sequence ID" value="EGO19483.1"/>
    <property type="molecule type" value="Genomic_DNA"/>
</dbReference>
<protein>
    <submittedName>
        <fullName evidence="1">Uncharacterized protein</fullName>
    </submittedName>
</protein>
<sequence length="73" mass="8793">MQSIQTQQEHLEDQVYLWRLGVPTLRDNIGPTRTLFVTIVASKATLLEIAHMERWQYIIWKRRKPETLTLHRH</sequence>
<dbReference type="GeneID" id="18812124"/>
<reference evidence="1" key="1">
    <citation type="submission" date="2011-04" db="EMBL/GenBank/DDBJ databases">
        <title>Evolution of plant cell wall degrading machinery underlies the functional diversity of forest fungi.</title>
        <authorList>
            <consortium name="US DOE Joint Genome Institute (JGI-PGF)"/>
            <person name="Eastwood D.C."/>
            <person name="Floudas D."/>
            <person name="Binder M."/>
            <person name="Majcherczyk A."/>
            <person name="Schneider P."/>
            <person name="Aerts A."/>
            <person name="Asiegbu F.O."/>
            <person name="Baker S.E."/>
            <person name="Barry K."/>
            <person name="Bendiksby M."/>
            <person name="Blumentritt M."/>
            <person name="Coutinho P.M."/>
            <person name="Cullen D."/>
            <person name="Cullen D."/>
            <person name="Gathman A."/>
            <person name="Goodell B."/>
            <person name="Henrissat B."/>
            <person name="Ihrmark K."/>
            <person name="Kauserud H."/>
            <person name="Kohler A."/>
            <person name="LaButti K."/>
            <person name="Lapidus A."/>
            <person name="Lavin J.L."/>
            <person name="Lee Y.-H."/>
            <person name="Lindquist E."/>
            <person name="Lilly W."/>
            <person name="Lucas S."/>
            <person name="Morin E."/>
            <person name="Murat C."/>
            <person name="Oguiza J.A."/>
            <person name="Park J."/>
            <person name="Pisabarro A.G."/>
            <person name="Riley R."/>
            <person name="Rosling A."/>
            <person name="Salamov A."/>
            <person name="Schmidt O."/>
            <person name="Schmutz J."/>
            <person name="Skrede I."/>
            <person name="Stenlid J."/>
            <person name="Wiebenga A."/>
            <person name="Xie X."/>
            <person name="Kues U."/>
            <person name="Hibbett D.S."/>
            <person name="Hoffmeister D."/>
            <person name="Hogberg N."/>
            <person name="Martin F."/>
            <person name="Grigoriev I.V."/>
            <person name="Watkinson S.C."/>
        </authorList>
    </citation>
    <scope>NUCLEOTIDE SEQUENCE</scope>
    <source>
        <strain evidence="1">S7.9</strain>
    </source>
</reference>
<dbReference type="HOGENOM" id="CLU_201360_0_0_1"/>
<dbReference type="AlphaFoldDB" id="F8PB43"/>
<dbReference type="RefSeq" id="XP_007323616.1">
    <property type="nucleotide sequence ID" value="XM_007323554.1"/>
</dbReference>